<protein>
    <submittedName>
        <fullName evidence="6">DNA-binding transcriptional regulator, LysR family</fullName>
    </submittedName>
</protein>
<dbReference type="AlphaFoldDB" id="A0A1M5RY01"/>
<dbReference type="FunFam" id="1.10.10.10:FF:000001">
    <property type="entry name" value="LysR family transcriptional regulator"/>
    <property type="match status" value="1"/>
</dbReference>
<dbReference type="Proteomes" id="UP000184268">
    <property type="component" value="Unassembled WGS sequence"/>
</dbReference>
<proteinExistence type="inferred from homology"/>
<feature type="domain" description="HTH lysR-type" evidence="5">
    <location>
        <begin position="1"/>
        <end position="58"/>
    </location>
</feature>
<evidence type="ECO:0000256" key="2">
    <source>
        <dbReference type="ARBA" id="ARBA00023015"/>
    </source>
</evidence>
<dbReference type="EMBL" id="FQXG01000002">
    <property type="protein sequence ID" value="SHH30673.1"/>
    <property type="molecule type" value="Genomic_DNA"/>
</dbReference>
<dbReference type="GO" id="GO:0006351">
    <property type="term" value="P:DNA-templated transcription"/>
    <property type="evidence" value="ECO:0007669"/>
    <property type="project" value="TreeGrafter"/>
</dbReference>
<dbReference type="InterPro" id="IPR036388">
    <property type="entry name" value="WH-like_DNA-bd_sf"/>
</dbReference>
<sequence length="298" mass="32807">MDLNDALLFAKVAELKGISAAARALGLPKSRLSRRIAALEQSLQVRLLERTTRSVALTDAGRQFYQHCRRIQEESELAQASLEQLKGEPRGRLTISASVALGQHLLAPHLGEFMARYPAIEVVLRLDNRRVDLVQEGIDLAVRVGALEDSSLICRQLASAKARLYAAPSYLAQHGTPEQPEALSEHRQLVMTDASQAGQWPLQQGAQRQVIELNPVLRCNDITSLVTLAQSGTGIVALPDYLVRTQREAGTLVSVLPGWSLPSFPIHLLFPSHLGLTHKARLWCDFVAERLPEDLRGS</sequence>
<evidence type="ECO:0000259" key="5">
    <source>
        <dbReference type="PROSITE" id="PS50931"/>
    </source>
</evidence>
<dbReference type="Pfam" id="PF00126">
    <property type="entry name" value="HTH_1"/>
    <property type="match status" value="1"/>
</dbReference>
<dbReference type="PANTHER" id="PTHR30537">
    <property type="entry name" value="HTH-TYPE TRANSCRIPTIONAL REGULATOR"/>
    <property type="match status" value="1"/>
</dbReference>
<gene>
    <name evidence="6" type="ORF">SAMN02745129_1781</name>
</gene>
<dbReference type="RefSeq" id="WP_067659200.1">
    <property type="nucleotide sequence ID" value="NZ_FQXG01000002.1"/>
</dbReference>
<dbReference type="GO" id="GO:0003700">
    <property type="term" value="F:DNA-binding transcription factor activity"/>
    <property type="evidence" value="ECO:0007669"/>
    <property type="project" value="InterPro"/>
</dbReference>
<organism evidence="6 7">
    <name type="scientific">Ferrimonas marina</name>
    <dbReference type="NCBI Taxonomy" id="299255"/>
    <lineage>
        <taxon>Bacteria</taxon>
        <taxon>Pseudomonadati</taxon>
        <taxon>Pseudomonadota</taxon>
        <taxon>Gammaproteobacteria</taxon>
        <taxon>Alteromonadales</taxon>
        <taxon>Ferrimonadaceae</taxon>
        <taxon>Ferrimonas</taxon>
    </lineage>
</organism>
<dbReference type="GO" id="GO:0043565">
    <property type="term" value="F:sequence-specific DNA binding"/>
    <property type="evidence" value="ECO:0007669"/>
    <property type="project" value="TreeGrafter"/>
</dbReference>
<comment type="similarity">
    <text evidence="1">Belongs to the LysR transcriptional regulatory family.</text>
</comment>
<reference evidence="6 7" key="1">
    <citation type="submission" date="2016-11" db="EMBL/GenBank/DDBJ databases">
        <authorList>
            <person name="Jaros S."/>
            <person name="Januszkiewicz K."/>
            <person name="Wedrychowicz H."/>
        </authorList>
    </citation>
    <scope>NUCLEOTIDE SEQUENCE [LARGE SCALE GENOMIC DNA]</scope>
    <source>
        <strain evidence="6 7">DSM 16917</strain>
    </source>
</reference>
<evidence type="ECO:0000256" key="4">
    <source>
        <dbReference type="ARBA" id="ARBA00023163"/>
    </source>
</evidence>
<dbReference type="InterPro" id="IPR005119">
    <property type="entry name" value="LysR_subst-bd"/>
</dbReference>
<keyword evidence="7" id="KW-1185">Reference proteome</keyword>
<keyword evidence="3 6" id="KW-0238">DNA-binding</keyword>
<dbReference type="Gene3D" id="3.40.190.290">
    <property type="match status" value="1"/>
</dbReference>
<dbReference type="InterPro" id="IPR000847">
    <property type="entry name" value="LysR_HTH_N"/>
</dbReference>
<name>A0A1M5RY01_9GAMM</name>
<dbReference type="PROSITE" id="PS50931">
    <property type="entry name" value="HTH_LYSR"/>
    <property type="match status" value="1"/>
</dbReference>
<evidence type="ECO:0000313" key="7">
    <source>
        <dbReference type="Proteomes" id="UP000184268"/>
    </source>
</evidence>
<evidence type="ECO:0000313" key="6">
    <source>
        <dbReference type="EMBL" id="SHH30673.1"/>
    </source>
</evidence>
<dbReference type="Pfam" id="PF03466">
    <property type="entry name" value="LysR_substrate"/>
    <property type="match status" value="1"/>
</dbReference>
<evidence type="ECO:0000256" key="3">
    <source>
        <dbReference type="ARBA" id="ARBA00023125"/>
    </source>
</evidence>
<dbReference type="SUPFAM" id="SSF46785">
    <property type="entry name" value="Winged helix' DNA-binding domain"/>
    <property type="match status" value="1"/>
</dbReference>
<evidence type="ECO:0000256" key="1">
    <source>
        <dbReference type="ARBA" id="ARBA00009437"/>
    </source>
</evidence>
<dbReference type="OrthoDB" id="9786526at2"/>
<keyword evidence="2" id="KW-0805">Transcription regulation</keyword>
<dbReference type="CDD" id="cd08422">
    <property type="entry name" value="PBP2_CrgA_like"/>
    <property type="match status" value="1"/>
</dbReference>
<keyword evidence="4" id="KW-0804">Transcription</keyword>
<dbReference type="STRING" id="299255.SAMN02745129_1781"/>
<dbReference type="Gene3D" id="1.10.10.10">
    <property type="entry name" value="Winged helix-like DNA-binding domain superfamily/Winged helix DNA-binding domain"/>
    <property type="match status" value="1"/>
</dbReference>
<dbReference type="SUPFAM" id="SSF53850">
    <property type="entry name" value="Periplasmic binding protein-like II"/>
    <property type="match status" value="1"/>
</dbReference>
<dbReference type="PANTHER" id="PTHR30537:SF5">
    <property type="entry name" value="HTH-TYPE TRANSCRIPTIONAL ACTIVATOR TTDR-RELATED"/>
    <property type="match status" value="1"/>
</dbReference>
<dbReference type="InterPro" id="IPR058163">
    <property type="entry name" value="LysR-type_TF_proteobact-type"/>
</dbReference>
<dbReference type="InterPro" id="IPR036390">
    <property type="entry name" value="WH_DNA-bd_sf"/>
</dbReference>
<accession>A0A1M5RY01</accession>